<dbReference type="InterPro" id="IPR006102">
    <property type="entry name" value="Ig-like_GH2"/>
</dbReference>
<dbReference type="SUPFAM" id="SSF49303">
    <property type="entry name" value="beta-Galactosidase/glucuronidase domain"/>
    <property type="match status" value="1"/>
</dbReference>
<evidence type="ECO:0000259" key="5">
    <source>
        <dbReference type="Pfam" id="PF02836"/>
    </source>
</evidence>
<dbReference type="Gene3D" id="2.60.120.260">
    <property type="entry name" value="Galactose-binding domain-like"/>
    <property type="match status" value="1"/>
</dbReference>
<name>A0ABZ3CAS0_9ACTN</name>
<feature type="domain" description="Glycoside hydrolase family 2 immunoglobulin-like beta-sandwich" evidence="4">
    <location>
        <begin position="180"/>
        <end position="275"/>
    </location>
</feature>
<reference evidence="8 9" key="1">
    <citation type="journal article" date="2023" name="Environ Microbiome">
        <title>A coral-associated actinobacterium mitigates coral bleaching under heat stress.</title>
        <authorList>
            <person name="Li J."/>
            <person name="Zou Y."/>
            <person name="Li Q."/>
            <person name="Zhang J."/>
            <person name="Bourne D.G."/>
            <person name="Lyu Y."/>
            <person name="Liu C."/>
            <person name="Zhang S."/>
        </authorList>
    </citation>
    <scope>NUCLEOTIDE SEQUENCE [LARGE SCALE GENOMIC DNA]</scope>
    <source>
        <strain evidence="8 9">SCSIO 13291</strain>
    </source>
</reference>
<dbReference type="InterPro" id="IPR036156">
    <property type="entry name" value="Beta-gal/glucu_dom_sf"/>
</dbReference>
<dbReference type="SUPFAM" id="SSF51445">
    <property type="entry name" value="(Trans)glycosidases"/>
    <property type="match status" value="1"/>
</dbReference>
<organism evidence="8 9">
    <name type="scientific">Propioniciclava soli</name>
    <dbReference type="NCBI Taxonomy" id="2775081"/>
    <lineage>
        <taxon>Bacteria</taxon>
        <taxon>Bacillati</taxon>
        <taxon>Actinomycetota</taxon>
        <taxon>Actinomycetes</taxon>
        <taxon>Propionibacteriales</taxon>
        <taxon>Propionibacteriaceae</taxon>
        <taxon>Propioniciclava</taxon>
    </lineage>
</organism>
<dbReference type="Pfam" id="PF00703">
    <property type="entry name" value="Glyco_hydro_2"/>
    <property type="match status" value="1"/>
</dbReference>
<feature type="domain" description="DUF4982" evidence="6">
    <location>
        <begin position="643"/>
        <end position="701"/>
    </location>
</feature>
<dbReference type="InterPro" id="IPR008979">
    <property type="entry name" value="Galactose-bd-like_sf"/>
</dbReference>
<evidence type="ECO:0000259" key="7">
    <source>
        <dbReference type="Pfam" id="PF18565"/>
    </source>
</evidence>
<dbReference type="InterPro" id="IPR013783">
    <property type="entry name" value="Ig-like_fold"/>
</dbReference>
<dbReference type="PRINTS" id="PR00132">
    <property type="entry name" value="GLHYDRLASE2"/>
</dbReference>
<dbReference type="Proteomes" id="UP001434337">
    <property type="component" value="Chromosome"/>
</dbReference>
<dbReference type="Gene3D" id="2.60.40.10">
    <property type="entry name" value="Immunoglobulins"/>
    <property type="match status" value="3"/>
</dbReference>
<dbReference type="SUPFAM" id="SSF49785">
    <property type="entry name" value="Galactose-binding domain-like"/>
    <property type="match status" value="1"/>
</dbReference>
<feature type="domain" description="Glycoside hydrolase family 2 catalytic" evidence="5">
    <location>
        <begin position="285"/>
        <end position="443"/>
    </location>
</feature>
<comment type="similarity">
    <text evidence="1">Belongs to the glycosyl hydrolase 2 family.</text>
</comment>
<dbReference type="InterPro" id="IPR051913">
    <property type="entry name" value="GH2_Domain-Containing"/>
</dbReference>
<evidence type="ECO:0000256" key="3">
    <source>
        <dbReference type="ARBA" id="ARBA00023295"/>
    </source>
</evidence>
<dbReference type="Pfam" id="PF02836">
    <property type="entry name" value="Glyco_hydro_2_C"/>
    <property type="match status" value="1"/>
</dbReference>
<dbReference type="PANTHER" id="PTHR42732:SF1">
    <property type="entry name" value="BETA-MANNOSIDASE"/>
    <property type="match status" value="1"/>
</dbReference>
<proteinExistence type="inferred from homology"/>
<evidence type="ECO:0000313" key="9">
    <source>
        <dbReference type="Proteomes" id="UP001434337"/>
    </source>
</evidence>
<dbReference type="PANTHER" id="PTHR42732">
    <property type="entry name" value="BETA-GALACTOSIDASE"/>
    <property type="match status" value="1"/>
</dbReference>
<keyword evidence="2 8" id="KW-0378">Hydrolase</keyword>
<dbReference type="EMBL" id="CP115965">
    <property type="protein sequence ID" value="WZW98852.1"/>
    <property type="molecule type" value="Genomic_DNA"/>
</dbReference>
<evidence type="ECO:0000256" key="1">
    <source>
        <dbReference type="ARBA" id="ARBA00007401"/>
    </source>
</evidence>
<accession>A0ABZ3CAS0</accession>
<dbReference type="GO" id="GO:0016787">
    <property type="term" value="F:hydrolase activity"/>
    <property type="evidence" value="ECO:0007669"/>
    <property type="project" value="UniProtKB-KW"/>
</dbReference>
<sequence>MRIPFNDGWAVRAPQGPFAAFDAAAVEPTPVTLPHDALRDAQRTPDPPAAGANAYYPPGNHTYLKTFDVPAAWEGRVVRLEFGGAMRHAQVFVNEEFAGNWADGYARFFVDATPFLRYGEPNRVRVETRTGQDSRWYSGAGLHRGVFCHVDAPAHVLPDGVRVTTLRLENIPAGAGDAPPRATVEVATELTNAGLTTASTTLTTVLVDPHGVEVDRDATPVTLPPGRPQRVRQRFVVTDPALWGPESPRLYTAHTTLTPGSGGEGATRTTTFGIRTVTADPGLGLLINGEPVLLRGACIHHDNGPLGGAAIPRAEERRIELLRAAGFNAVRAAHNPLSAAMLDACDRLGMLVMDEAFDMWVRFKTPYDHAMEFPQWWRDDLASMVAKDLNHPSVIMYSLGNEIAEVGMPHGAVLAREMAEHVRALDPTRLVTNGVNAALTVLDELAEQAKNTPGGLNELMAGAASDPGDGMNALGSGENVTRRTAESSAALDVLGLNYAEGRYALDAETFPHRVLVGSETFPQRIGDLWPMVLEHPHVIGDFTWTGWDYLGEVGIGATSYADDPDATPALEREYPFLTAWCGDLDITGWRRPVSFYREIVFGLRTEPSIAVLRPEHHGREIAMASPWSWSDSVSSWTWPGSEGRPVVIEVYADADEVALLCNGAEVARGPVGEVRPMQATLETTYSPGTLTAVAYRGGEQVGRTELVTAGEAVLTASADRTTLRADGTDLAFVALEWRDADGVLATAADAEVTVEVSGAGVLAGMCSANPKTAERFDADTWRTFDGRALAVVRPTGPGAITVTVRTGSAEPLTLDLEATHD</sequence>
<keyword evidence="3" id="KW-0326">Glycosidase</keyword>
<dbReference type="RefSeq" id="WP_342372754.1">
    <property type="nucleotide sequence ID" value="NZ_CP115965.1"/>
</dbReference>
<evidence type="ECO:0000259" key="6">
    <source>
        <dbReference type="Pfam" id="PF16355"/>
    </source>
</evidence>
<dbReference type="InterPro" id="IPR017853">
    <property type="entry name" value="GH"/>
</dbReference>
<gene>
    <name evidence="8" type="ORF">PCC79_01175</name>
</gene>
<dbReference type="InterPro" id="IPR032311">
    <property type="entry name" value="DUF4982"/>
</dbReference>
<keyword evidence="9" id="KW-1185">Reference proteome</keyword>
<dbReference type="InterPro" id="IPR040605">
    <property type="entry name" value="Glyco_hydro2_dom5"/>
</dbReference>
<dbReference type="Pfam" id="PF18565">
    <property type="entry name" value="Glyco_hydro2_C5"/>
    <property type="match status" value="1"/>
</dbReference>
<evidence type="ECO:0000259" key="4">
    <source>
        <dbReference type="Pfam" id="PF00703"/>
    </source>
</evidence>
<dbReference type="InterPro" id="IPR006101">
    <property type="entry name" value="Glyco_hydro_2"/>
</dbReference>
<dbReference type="Gene3D" id="3.20.20.80">
    <property type="entry name" value="Glycosidases"/>
    <property type="match status" value="1"/>
</dbReference>
<protein>
    <submittedName>
        <fullName evidence="8">Glycoside hydrolase family 2 TIM barrel-domain containing protein</fullName>
    </submittedName>
</protein>
<dbReference type="InterPro" id="IPR006103">
    <property type="entry name" value="Glyco_hydro_2_cat"/>
</dbReference>
<evidence type="ECO:0000256" key="2">
    <source>
        <dbReference type="ARBA" id="ARBA00022801"/>
    </source>
</evidence>
<evidence type="ECO:0000313" key="8">
    <source>
        <dbReference type="EMBL" id="WZW98852.1"/>
    </source>
</evidence>
<dbReference type="Pfam" id="PF16355">
    <property type="entry name" value="DUF4982"/>
    <property type="match status" value="1"/>
</dbReference>
<feature type="domain" description="Glycoside hydrolase family 2" evidence="7">
    <location>
        <begin position="714"/>
        <end position="809"/>
    </location>
</feature>